<dbReference type="AlphaFoldDB" id="A0A090ZNQ9"/>
<gene>
    <name evidence="2" type="ORF">DJ90_5457</name>
</gene>
<evidence type="ECO:0000313" key="3">
    <source>
        <dbReference type="Proteomes" id="UP000029278"/>
    </source>
</evidence>
<dbReference type="HOGENOM" id="CLU_2651028_0_0_9"/>
<evidence type="ECO:0000256" key="1">
    <source>
        <dbReference type="SAM" id="MobiDB-lite"/>
    </source>
</evidence>
<accession>A0A090ZNQ9</accession>
<reference evidence="2 3" key="1">
    <citation type="submission" date="2014-04" db="EMBL/GenBank/DDBJ databases">
        <authorList>
            <person name="Bishop-Lilly K.A."/>
            <person name="Broomall S.M."/>
            <person name="Chain P.S."/>
            <person name="Chertkov O."/>
            <person name="Coyne S.R."/>
            <person name="Daligault H.E."/>
            <person name="Davenport K.W."/>
            <person name="Erkkila T."/>
            <person name="Frey K.G."/>
            <person name="Gibbons H.S."/>
            <person name="Gu W."/>
            <person name="Jaissle J."/>
            <person name="Johnson S.L."/>
            <person name="Koroleva G.I."/>
            <person name="Ladner J.T."/>
            <person name="Lo C.-C."/>
            <person name="Minogue T.D."/>
            <person name="Munk C."/>
            <person name="Palacios G.F."/>
            <person name="Redden C.L."/>
            <person name="Rosenzweig C.N."/>
            <person name="Scholz M.B."/>
            <person name="Teshima H."/>
            <person name="Xu Y."/>
        </authorList>
    </citation>
    <scope>NUCLEOTIDE SEQUENCE [LARGE SCALE GENOMIC DNA]</scope>
    <source>
        <strain evidence="2 3">8244</strain>
    </source>
</reference>
<evidence type="ECO:0000313" key="2">
    <source>
        <dbReference type="EMBL" id="KFN12043.1"/>
    </source>
</evidence>
<dbReference type="EMBL" id="JMQA01000002">
    <property type="protein sequence ID" value="KFN12043.1"/>
    <property type="molecule type" value="Genomic_DNA"/>
</dbReference>
<keyword evidence="3" id="KW-1185">Reference proteome</keyword>
<proteinExistence type="predicted"/>
<name>A0A090ZNQ9_PAEMA</name>
<sequence length="76" mass="8166">MFSGYPGALKVRRTRRGKSVPSTQLKRIPAGNSEQEHLFSSHVTPICGIPKGSEPLGALPYGKGGFGRVESLVWEG</sequence>
<comment type="caution">
    <text evidence="2">The sequence shown here is derived from an EMBL/GenBank/DDBJ whole genome shotgun (WGS) entry which is preliminary data.</text>
</comment>
<organism evidence="2 3">
    <name type="scientific">Paenibacillus macerans</name>
    <name type="common">Bacillus macerans</name>
    <dbReference type="NCBI Taxonomy" id="44252"/>
    <lineage>
        <taxon>Bacteria</taxon>
        <taxon>Bacillati</taxon>
        <taxon>Bacillota</taxon>
        <taxon>Bacilli</taxon>
        <taxon>Bacillales</taxon>
        <taxon>Paenibacillaceae</taxon>
        <taxon>Paenibacillus</taxon>
    </lineage>
</organism>
<protein>
    <submittedName>
        <fullName evidence="2">Uncharacterized protein</fullName>
    </submittedName>
</protein>
<feature type="region of interest" description="Disordered" evidence="1">
    <location>
        <begin position="12"/>
        <end position="34"/>
    </location>
</feature>
<dbReference type="Proteomes" id="UP000029278">
    <property type="component" value="Unassembled WGS sequence"/>
</dbReference>